<dbReference type="InterPro" id="IPR005956">
    <property type="entry name" value="4OHPhenylPyrv_dOase"/>
</dbReference>
<organism evidence="1 2">
    <name type="scientific">Adineta steineri</name>
    <dbReference type="NCBI Taxonomy" id="433720"/>
    <lineage>
        <taxon>Eukaryota</taxon>
        <taxon>Metazoa</taxon>
        <taxon>Spiralia</taxon>
        <taxon>Gnathifera</taxon>
        <taxon>Rotifera</taxon>
        <taxon>Eurotatoria</taxon>
        <taxon>Bdelloidea</taxon>
        <taxon>Adinetida</taxon>
        <taxon>Adinetidae</taxon>
        <taxon>Adineta</taxon>
    </lineage>
</organism>
<dbReference type="AlphaFoldDB" id="A0A818WH39"/>
<accession>A0A818WH39</accession>
<dbReference type="PANTHER" id="PTHR11959">
    <property type="entry name" value="4-HYDROXYPHENYLPYRUVATE DIOXYGENASE"/>
    <property type="match status" value="1"/>
</dbReference>
<evidence type="ECO:0000313" key="1">
    <source>
        <dbReference type="EMBL" id="CAF3723945.1"/>
    </source>
</evidence>
<gene>
    <name evidence="1" type="ORF">OKA104_LOCUS14039</name>
</gene>
<sequence>MKNETNGFHHIELHTIHPDYILDLFIRIYGFQLIAKRNTFNYSQWFLKSSQCQLLISSVLNIDLNNETKPNNDHYDILTTILNNENTRDFIIDRDTTFNVALHVKSVQTILDKNPDVQVLVSRRQAVDEYGTIEYACIKSCIGNVVHTLINTSEYSGSCLPGFVLISNSEKQESNESLIDSIDHVAFAIPKNSALSAVI</sequence>
<dbReference type="PANTHER" id="PTHR11959:SF10">
    <property type="entry name" value="4-HYDROXYPHENYLPYRUVATE DIOXYGENASE-LIKE PROTEIN"/>
    <property type="match status" value="1"/>
</dbReference>
<dbReference type="SUPFAM" id="SSF54593">
    <property type="entry name" value="Glyoxalase/Bleomycin resistance protein/Dihydroxybiphenyl dioxygenase"/>
    <property type="match status" value="1"/>
</dbReference>
<feature type="non-terminal residue" evidence="1">
    <location>
        <position position="199"/>
    </location>
</feature>
<dbReference type="GO" id="GO:0003868">
    <property type="term" value="F:4-hydroxyphenylpyruvate dioxygenase activity"/>
    <property type="evidence" value="ECO:0007669"/>
    <property type="project" value="InterPro"/>
</dbReference>
<dbReference type="GO" id="GO:0009072">
    <property type="term" value="P:aromatic amino acid metabolic process"/>
    <property type="evidence" value="ECO:0007669"/>
    <property type="project" value="InterPro"/>
</dbReference>
<dbReference type="Gene3D" id="3.10.180.10">
    <property type="entry name" value="2,3-Dihydroxybiphenyl 1,2-Dioxygenase, domain 1"/>
    <property type="match status" value="1"/>
</dbReference>
<reference evidence="1" key="1">
    <citation type="submission" date="2021-02" db="EMBL/GenBank/DDBJ databases">
        <authorList>
            <person name="Nowell W R."/>
        </authorList>
    </citation>
    <scope>NUCLEOTIDE SEQUENCE</scope>
</reference>
<dbReference type="EMBL" id="CAJOAY010000727">
    <property type="protein sequence ID" value="CAF3723945.1"/>
    <property type="molecule type" value="Genomic_DNA"/>
</dbReference>
<dbReference type="InterPro" id="IPR029068">
    <property type="entry name" value="Glyas_Bleomycin-R_OHBP_Dase"/>
</dbReference>
<evidence type="ECO:0000313" key="2">
    <source>
        <dbReference type="Proteomes" id="UP000663881"/>
    </source>
</evidence>
<comment type="caution">
    <text evidence="1">The sequence shown here is derived from an EMBL/GenBank/DDBJ whole genome shotgun (WGS) entry which is preliminary data.</text>
</comment>
<protein>
    <submittedName>
        <fullName evidence="1">Uncharacterized protein</fullName>
    </submittedName>
</protein>
<dbReference type="Proteomes" id="UP000663881">
    <property type="component" value="Unassembled WGS sequence"/>
</dbReference>
<name>A0A818WH39_9BILA</name>
<proteinExistence type="predicted"/>